<dbReference type="AlphaFoldDB" id="A0AAX6HJ03"/>
<protein>
    <submittedName>
        <fullName evidence="2">Uncharacterized protein</fullName>
    </submittedName>
</protein>
<keyword evidence="3" id="KW-1185">Reference proteome</keyword>
<comment type="caution">
    <text evidence="2">The sequence shown here is derived from an EMBL/GenBank/DDBJ whole genome shotgun (WGS) entry which is preliminary data.</text>
</comment>
<sequence length="40" mass="4403">MSRMSTSESRASKDSRTSSAVAHTRMEVGASHNKFCDRIS</sequence>
<evidence type="ECO:0000313" key="3">
    <source>
        <dbReference type="Proteomes" id="UP001140949"/>
    </source>
</evidence>
<dbReference type="EMBL" id="JANAVB010009199">
    <property type="protein sequence ID" value="KAJ6840702.1"/>
    <property type="molecule type" value="Genomic_DNA"/>
</dbReference>
<proteinExistence type="predicted"/>
<organism evidence="2 3">
    <name type="scientific">Iris pallida</name>
    <name type="common">Sweet iris</name>
    <dbReference type="NCBI Taxonomy" id="29817"/>
    <lineage>
        <taxon>Eukaryota</taxon>
        <taxon>Viridiplantae</taxon>
        <taxon>Streptophyta</taxon>
        <taxon>Embryophyta</taxon>
        <taxon>Tracheophyta</taxon>
        <taxon>Spermatophyta</taxon>
        <taxon>Magnoliopsida</taxon>
        <taxon>Liliopsida</taxon>
        <taxon>Asparagales</taxon>
        <taxon>Iridaceae</taxon>
        <taxon>Iridoideae</taxon>
        <taxon>Irideae</taxon>
        <taxon>Iris</taxon>
    </lineage>
</organism>
<gene>
    <name evidence="2" type="ORF">M6B38_118220</name>
</gene>
<evidence type="ECO:0000313" key="2">
    <source>
        <dbReference type="EMBL" id="KAJ6840702.1"/>
    </source>
</evidence>
<reference evidence="2" key="1">
    <citation type="journal article" date="2023" name="GigaByte">
        <title>Genome assembly of the bearded iris, Iris pallida Lam.</title>
        <authorList>
            <person name="Bruccoleri R.E."/>
            <person name="Oakeley E.J."/>
            <person name="Faust A.M.E."/>
            <person name="Altorfer M."/>
            <person name="Dessus-Babus S."/>
            <person name="Burckhardt D."/>
            <person name="Oertli M."/>
            <person name="Naumann U."/>
            <person name="Petersen F."/>
            <person name="Wong J."/>
        </authorList>
    </citation>
    <scope>NUCLEOTIDE SEQUENCE</scope>
    <source>
        <strain evidence="2">GSM-AAB239-AS_SAM_17_03QT</strain>
    </source>
</reference>
<reference evidence="2" key="2">
    <citation type="submission" date="2023-04" db="EMBL/GenBank/DDBJ databases">
        <authorList>
            <person name="Bruccoleri R.E."/>
            <person name="Oakeley E.J."/>
            <person name="Faust A.-M."/>
            <person name="Dessus-Babus S."/>
            <person name="Altorfer M."/>
            <person name="Burckhardt D."/>
            <person name="Oertli M."/>
            <person name="Naumann U."/>
            <person name="Petersen F."/>
            <person name="Wong J."/>
        </authorList>
    </citation>
    <scope>NUCLEOTIDE SEQUENCE</scope>
    <source>
        <strain evidence="2">GSM-AAB239-AS_SAM_17_03QT</strain>
        <tissue evidence="2">Leaf</tissue>
    </source>
</reference>
<dbReference type="Proteomes" id="UP001140949">
    <property type="component" value="Unassembled WGS sequence"/>
</dbReference>
<evidence type="ECO:0000256" key="1">
    <source>
        <dbReference type="SAM" id="MobiDB-lite"/>
    </source>
</evidence>
<accession>A0AAX6HJ03</accession>
<name>A0AAX6HJ03_IRIPA</name>
<feature type="region of interest" description="Disordered" evidence="1">
    <location>
        <begin position="1"/>
        <end position="40"/>
    </location>
</feature>